<sequence length="179" mass="19865">MNLLAKAKLSIRGGLCPFRSIAVLQQWSLYCTKTDSFSPITQQSAENLRAQKPSDSSLPPMMIKEPKGLAIDLQLQPRYGNTVNLKDRVKTPARLEYDADGKCLATVLILQDDDGDCGSRLFPVVFEGNLAQLAWRLKENDRVDTSLRMGPTRFVLDLWRNLLKSPNSGGIIVVTSLMG</sequence>
<organism evidence="1 2">
    <name type="scientific">Striga hermonthica</name>
    <name type="common">Purple witchweed</name>
    <name type="synonym">Buchnera hermonthica</name>
    <dbReference type="NCBI Taxonomy" id="68872"/>
    <lineage>
        <taxon>Eukaryota</taxon>
        <taxon>Viridiplantae</taxon>
        <taxon>Streptophyta</taxon>
        <taxon>Embryophyta</taxon>
        <taxon>Tracheophyta</taxon>
        <taxon>Spermatophyta</taxon>
        <taxon>Magnoliopsida</taxon>
        <taxon>eudicotyledons</taxon>
        <taxon>Gunneridae</taxon>
        <taxon>Pentapetalae</taxon>
        <taxon>asterids</taxon>
        <taxon>lamiids</taxon>
        <taxon>Lamiales</taxon>
        <taxon>Orobanchaceae</taxon>
        <taxon>Buchnereae</taxon>
        <taxon>Striga</taxon>
    </lineage>
</organism>
<reference evidence="1" key="1">
    <citation type="submission" date="2019-12" db="EMBL/GenBank/DDBJ databases">
        <authorList>
            <person name="Scholes J."/>
        </authorList>
    </citation>
    <scope>NUCLEOTIDE SEQUENCE</scope>
</reference>
<comment type="caution">
    <text evidence="1">The sequence shown here is derived from an EMBL/GenBank/DDBJ whole genome shotgun (WGS) entry which is preliminary data.</text>
</comment>
<protein>
    <submittedName>
        <fullName evidence="1">Protein OSB2- chloroplastic</fullName>
    </submittedName>
</protein>
<keyword evidence="2" id="KW-1185">Reference proteome</keyword>
<evidence type="ECO:0000313" key="2">
    <source>
        <dbReference type="Proteomes" id="UP001153555"/>
    </source>
</evidence>
<dbReference type="EMBL" id="CACSLK010027842">
    <property type="protein sequence ID" value="CAA0833766.1"/>
    <property type="molecule type" value="Genomic_DNA"/>
</dbReference>
<proteinExistence type="predicted"/>
<dbReference type="OrthoDB" id="669963at2759"/>
<dbReference type="Proteomes" id="UP001153555">
    <property type="component" value="Unassembled WGS sequence"/>
</dbReference>
<dbReference type="AlphaFoldDB" id="A0A9N7NNM7"/>
<gene>
    <name evidence="1" type="ORF">SHERM_29022</name>
</gene>
<accession>A0A9N7NNM7</accession>
<evidence type="ECO:0000313" key="1">
    <source>
        <dbReference type="EMBL" id="CAA0833766.1"/>
    </source>
</evidence>
<name>A0A9N7NNM7_STRHE</name>